<reference evidence="7 8" key="1">
    <citation type="submission" date="2019-07" db="EMBL/GenBank/DDBJ databases">
        <title>Genome assembly of two rare yeast pathogens: Diutina rugosa and Trichomonascus ciferrii.</title>
        <authorList>
            <person name="Mixao V."/>
            <person name="Saus E."/>
            <person name="Hansen A."/>
            <person name="Lass-Flor C."/>
            <person name="Gabaldon T."/>
        </authorList>
    </citation>
    <scope>NUCLEOTIDE SEQUENCE [LARGE SCALE GENOMIC DNA]</scope>
    <source>
        <strain evidence="7 8">CBS 613</strain>
    </source>
</reference>
<proteinExistence type="inferred from homology"/>
<comment type="similarity">
    <text evidence="1">Belongs to the universal ribosomal protein uS10 family.</text>
</comment>
<dbReference type="HAMAP" id="MF_00508">
    <property type="entry name" value="Ribosomal_uS10"/>
    <property type="match status" value="1"/>
</dbReference>
<keyword evidence="3" id="KW-0687">Ribonucleoprotein</keyword>
<dbReference type="InterPro" id="IPR027486">
    <property type="entry name" value="Ribosomal_uS10_dom"/>
</dbReference>
<dbReference type="EMBL" id="SWFT01000064">
    <property type="protein sequence ID" value="KAA8904056.1"/>
    <property type="molecule type" value="Genomic_DNA"/>
</dbReference>
<dbReference type="AlphaFoldDB" id="A0A642URY5"/>
<dbReference type="Pfam" id="PF00338">
    <property type="entry name" value="Ribosomal_S10"/>
    <property type="match status" value="1"/>
</dbReference>
<dbReference type="PROSITE" id="PS00361">
    <property type="entry name" value="RIBOSOMAL_S10"/>
    <property type="match status" value="1"/>
</dbReference>
<dbReference type="SMART" id="SM01403">
    <property type="entry name" value="Ribosomal_S10"/>
    <property type="match status" value="1"/>
</dbReference>
<evidence type="ECO:0000256" key="3">
    <source>
        <dbReference type="ARBA" id="ARBA00023274"/>
    </source>
</evidence>
<dbReference type="GeneID" id="54780659"/>
<dbReference type="NCBIfam" id="TIGR01046">
    <property type="entry name" value="uS10_euk_arch"/>
    <property type="match status" value="1"/>
</dbReference>
<keyword evidence="2" id="KW-0689">Ribosomal protein</keyword>
<protein>
    <recommendedName>
        <fullName evidence="4">Small ribosomal subunit protein uS10</fullName>
    </recommendedName>
    <alternativeName>
        <fullName evidence="5">40S ribosomal protein S20</fullName>
    </alternativeName>
</protein>
<dbReference type="SUPFAM" id="SSF54999">
    <property type="entry name" value="Ribosomal protein S10"/>
    <property type="match status" value="1"/>
</dbReference>
<dbReference type="GO" id="GO:0003723">
    <property type="term" value="F:RNA binding"/>
    <property type="evidence" value="ECO:0007669"/>
    <property type="project" value="InterPro"/>
</dbReference>
<evidence type="ECO:0000256" key="2">
    <source>
        <dbReference type="ARBA" id="ARBA00022980"/>
    </source>
</evidence>
<evidence type="ECO:0000313" key="8">
    <source>
        <dbReference type="Proteomes" id="UP000449547"/>
    </source>
</evidence>
<dbReference type="InterPro" id="IPR018268">
    <property type="entry name" value="Ribosomal_uS10_CS"/>
</dbReference>
<dbReference type="OrthoDB" id="10248551at2759"/>
<comment type="caution">
    <text evidence="7">The sequence shown here is derived from an EMBL/GenBank/DDBJ whole genome shotgun (WGS) entry which is preliminary data.</text>
</comment>
<dbReference type="InterPro" id="IPR001848">
    <property type="entry name" value="Ribosomal_uS10"/>
</dbReference>
<dbReference type="Gene3D" id="3.30.70.600">
    <property type="entry name" value="Ribosomal protein S10 domain"/>
    <property type="match status" value="1"/>
</dbReference>
<dbReference type="Proteomes" id="UP000449547">
    <property type="component" value="Unassembled WGS sequence"/>
</dbReference>
<dbReference type="PRINTS" id="PR00971">
    <property type="entry name" value="RIBOSOMALS10"/>
</dbReference>
<evidence type="ECO:0000256" key="5">
    <source>
        <dbReference type="ARBA" id="ARBA00035450"/>
    </source>
</evidence>
<evidence type="ECO:0000313" key="7">
    <source>
        <dbReference type="EMBL" id="KAA8904056.1"/>
    </source>
</evidence>
<evidence type="ECO:0000256" key="4">
    <source>
        <dbReference type="ARBA" id="ARBA00035162"/>
    </source>
</evidence>
<evidence type="ECO:0000256" key="1">
    <source>
        <dbReference type="ARBA" id="ARBA00007102"/>
    </source>
</evidence>
<gene>
    <name evidence="7" type="ORF">DIURU_002008</name>
</gene>
<sequence>MSAPITKEKQDQEQEQSTYKIRITLTSTKVKQLENVCANIIRNAVQNDLVKKGPVRMPTKVLKITTRKTPNGEGSKTWDAYEMRIHKRVIDLQAPTAIVKKITQITIEPGVDVEVTIAA</sequence>
<feature type="domain" description="Small ribosomal subunit protein uS10" evidence="6">
    <location>
        <begin position="22"/>
        <end position="116"/>
    </location>
</feature>
<name>A0A642URY5_DIURU</name>
<dbReference type="VEuPathDB" id="FungiDB:DIURU_002008"/>
<dbReference type="FunFam" id="3.30.70.600:FF:000004">
    <property type="entry name" value="30S ribosomal protein S10"/>
    <property type="match status" value="1"/>
</dbReference>
<dbReference type="InterPro" id="IPR005729">
    <property type="entry name" value="Ribosomal_uS10_euk/arc"/>
</dbReference>
<dbReference type="InterPro" id="IPR036838">
    <property type="entry name" value="Ribosomal_uS10_dom_sf"/>
</dbReference>
<dbReference type="GO" id="GO:0015935">
    <property type="term" value="C:small ribosomal subunit"/>
    <property type="evidence" value="ECO:0007669"/>
    <property type="project" value="InterPro"/>
</dbReference>
<keyword evidence="8" id="KW-1185">Reference proteome</keyword>
<evidence type="ECO:0000259" key="6">
    <source>
        <dbReference type="SMART" id="SM01403"/>
    </source>
</evidence>
<dbReference type="PANTHER" id="PTHR11700">
    <property type="entry name" value="30S RIBOSOMAL PROTEIN S10 FAMILY MEMBER"/>
    <property type="match status" value="1"/>
</dbReference>
<dbReference type="GO" id="GO:0003735">
    <property type="term" value="F:structural constituent of ribosome"/>
    <property type="evidence" value="ECO:0007669"/>
    <property type="project" value="InterPro"/>
</dbReference>
<dbReference type="GO" id="GO:0006412">
    <property type="term" value="P:translation"/>
    <property type="evidence" value="ECO:0007669"/>
    <property type="project" value="InterPro"/>
</dbReference>
<dbReference type="OMA" id="IHKRVIH"/>
<dbReference type="RefSeq" id="XP_034013141.1">
    <property type="nucleotide sequence ID" value="XM_034154613.1"/>
</dbReference>
<organism evidence="7 8">
    <name type="scientific">Diutina rugosa</name>
    <name type="common">Yeast</name>
    <name type="synonym">Candida rugosa</name>
    <dbReference type="NCBI Taxonomy" id="5481"/>
    <lineage>
        <taxon>Eukaryota</taxon>
        <taxon>Fungi</taxon>
        <taxon>Dikarya</taxon>
        <taxon>Ascomycota</taxon>
        <taxon>Saccharomycotina</taxon>
        <taxon>Pichiomycetes</taxon>
        <taxon>Debaryomycetaceae</taxon>
        <taxon>Diutina</taxon>
    </lineage>
</organism>
<accession>A0A642URY5</accession>